<comment type="caution">
    <text evidence="1">The sequence shown here is derived from an EMBL/GenBank/DDBJ whole genome shotgun (WGS) entry which is preliminary data.</text>
</comment>
<organism evidence="1 2">
    <name type="scientific">Araneus ventricosus</name>
    <name type="common">Orbweaver spider</name>
    <name type="synonym">Epeira ventricosa</name>
    <dbReference type="NCBI Taxonomy" id="182803"/>
    <lineage>
        <taxon>Eukaryota</taxon>
        <taxon>Metazoa</taxon>
        <taxon>Ecdysozoa</taxon>
        <taxon>Arthropoda</taxon>
        <taxon>Chelicerata</taxon>
        <taxon>Arachnida</taxon>
        <taxon>Araneae</taxon>
        <taxon>Araneomorphae</taxon>
        <taxon>Entelegynae</taxon>
        <taxon>Araneoidea</taxon>
        <taxon>Araneidae</taxon>
        <taxon>Araneus</taxon>
    </lineage>
</organism>
<dbReference type="AlphaFoldDB" id="A0A4Y2FTF0"/>
<evidence type="ECO:0000313" key="2">
    <source>
        <dbReference type="Proteomes" id="UP000499080"/>
    </source>
</evidence>
<reference evidence="1 2" key="1">
    <citation type="journal article" date="2019" name="Sci. Rep.">
        <title>Orb-weaving spider Araneus ventricosus genome elucidates the spidroin gene catalogue.</title>
        <authorList>
            <person name="Kono N."/>
            <person name="Nakamura H."/>
            <person name="Ohtoshi R."/>
            <person name="Moran D.A.P."/>
            <person name="Shinohara A."/>
            <person name="Yoshida Y."/>
            <person name="Fujiwara M."/>
            <person name="Mori M."/>
            <person name="Tomita M."/>
            <person name="Arakawa K."/>
        </authorList>
    </citation>
    <scope>NUCLEOTIDE SEQUENCE [LARGE SCALE GENOMIC DNA]</scope>
</reference>
<proteinExistence type="predicted"/>
<keyword evidence="2" id="KW-1185">Reference proteome</keyword>
<name>A0A4Y2FTF0_ARAVE</name>
<gene>
    <name evidence="1" type="ORF">AVEN_225155_1</name>
</gene>
<accession>A0A4Y2FTF0</accession>
<protein>
    <submittedName>
        <fullName evidence="1">Uncharacterized protein</fullName>
    </submittedName>
</protein>
<dbReference type="EMBL" id="BGPR01001036">
    <property type="protein sequence ID" value="GBM43629.1"/>
    <property type="molecule type" value="Genomic_DNA"/>
</dbReference>
<sequence length="98" mass="10931">MLIPLSHYPSILIAFPCKHFSIRIICKIIFTAKQPHGIEDSSFEAKQNALLVAMVRETLTSQNHAAGSGGFGRNLRSASTRWHLRSFPYDADNNCVQS</sequence>
<evidence type="ECO:0000313" key="1">
    <source>
        <dbReference type="EMBL" id="GBM43629.1"/>
    </source>
</evidence>
<dbReference type="Proteomes" id="UP000499080">
    <property type="component" value="Unassembled WGS sequence"/>
</dbReference>